<dbReference type="PANTHER" id="PTHR10039">
    <property type="entry name" value="AMELOGENIN"/>
    <property type="match status" value="1"/>
</dbReference>
<dbReference type="SUPFAM" id="SSF53167">
    <property type="entry name" value="Purine and uridine phosphorylases"/>
    <property type="match status" value="1"/>
</dbReference>
<dbReference type="GO" id="GO:0009116">
    <property type="term" value="P:nucleoside metabolic process"/>
    <property type="evidence" value="ECO:0007669"/>
    <property type="project" value="InterPro"/>
</dbReference>
<dbReference type="EMBL" id="MDYN01000227">
    <property type="protein sequence ID" value="OQD72693.1"/>
    <property type="molecule type" value="Genomic_DNA"/>
</dbReference>
<keyword evidence="5" id="KW-1185">Reference proteome</keyword>
<dbReference type="InterPro" id="IPR027417">
    <property type="entry name" value="P-loop_NTPase"/>
</dbReference>
<keyword evidence="2" id="KW-0040">ANK repeat</keyword>
<dbReference type="SMART" id="SM00248">
    <property type="entry name" value="ANK"/>
    <property type="match status" value="3"/>
</dbReference>
<feature type="domain" description="Nephrocystin 3-like N-terminal" evidence="3">
    <location>
        <begin position="114"/>
        <end position="262"/>
    </location>
</feature>
<comment type="caution">
    <text evidence="4">The sequence shown here is derived from an EMBL/GenBank/DDBJ whole genome shotgun (WGS) entry which is preliminary data.</text>
</comment>
<dbReference type="Gene3D" id="3.40.50.1580">
    <property type="entry name" value="Nucleoside phosphorylase domain"/>
    <property type="match status" value="1"/>
</dbReference>
<evidence type="ECO:0000259" key="3">
    <source>
        <dbReference type="Pfam" id="PF24883"/>
    </source>
</evidence>
<dbReference type="Pfam" id="PF12796">
    <property type="entry name" value="Ank_2"/>
    <property type="match status" value="1"/>
</dbReference>
<name>A0A1V6P743_9EURO</name>
<dbReference type="GO" id="GO:0003824">
    <property type="term" value="F:catalytic activity"/>
    <property type="evidence" value="ECO:0007669"/>
    <property type="project" value="InterPro"/>
</dbReference>
<dbReference type="STRING" id="416450.A0A1V6P743"/>
<feature type="repeat" description="ANK" evidence="2">
    <location>
        <begin position="434"/>
        <end position="458"/>
    </location>
</feature>
<organism evidence="4 5">
    <name type="scientific">Penicillium antarcticum</name>
    <dbReference type="NCBI Taxonomy" id="416450"/>
    <lineage>
        <taxon>Eukaryota</taxon>
        <taxon>Fungi</taxon>
        <taxon>Dikarya</taxon>
        <taxon>Ascomycota</taxon>
        <taxon>Pezizomycotina</taxon>
        <taxon>Eurotiomycetes</taxon>
        <taxon>Eurotiomycetidae</taxon>
        <taxon>Eurotiales</taxon>
        <taxon>Aspergillaceae</taxon>
        <taxon>Penicillium</taxon>
    </lineage>
</organism>
<dbReference type="SUPFAM" id="SSF48403">
    <property type="entry name" value="Ankyrin repeat"/>
    <property type="match status" value="1"/>
</dbReference>
<dbReference type="PROSITE" id="PS50088">
    <property type="entry name" value="ANK_REPEAT"/>
    <property type="match status" value="1"/>
</dbReference>
<accession>A0A1V6P743</accession>
<dbReference type="PROSITE" id="PS50297">
    <property type="entry name" value="ANK_REP_REGION"/>
    <property type="match status" value="1"/>
</dbReference>
<protein>
    <recommendedName>
        <fullName evidence="3">Nephrocystin 3-like N-terminal domain-containing protein</fullName>
    </recommendedName>
</protein>
<dbReference type="InterPro" id="IPR002110">
    <property type="entry name" value="Ankyrin_rpt"/>
</dbReference>
<sequence>MEAAGLMNDFPCIVIRGICDYADSGKEATWQEYAAAVAAAYAKELLGCVQSSVVDAEDPAKAILENGMQQTTAATRATADSIRSDLHTNEIKRWLCPPDPSSNASHARTLRHKGTGAWLLESPVFQEWHSGSRRQLWLHGLAGCGKSVLSTTMLDHLANGNDDLILSFFFDFNDVAKQTLEGMLRSLAFQLYRRGVNSANYLDALFQAHRNSSDQPTTKNLLEEIRKRVGDGADGMFRWAFCQLDSLARCRHEAAMEEALESLPLDLNETYEPYCPSLVTVIYTNDKELHLAHFSVEEYLLRHDQFQITTASISITRTCLIYLTDINGSEREMTRYFPMARYAAEHWIYHAALTLAYEEITQRIVSFLETEETFQKWARLHQADRSWDDSPGAPRGSRLYYACFNGLRVPAHDLIDKGADVNAHGGAYGNALQAASRGHQEIVNLLLDKGADVNAQGGRYGNALQAASQRGHHGIVNMLQRRGAITLPSP</sequence>
<evidence type="ECO:0000256" key="2">
    <source>
        <dbReference type="PROSITE-ProRule" id="PRU00023"/>
    </source>
</evidence>
<evidence type="ECO:0000256" key="1">
    <source>
        <dbReference type="ARBA" id="ARBA00022737"/>
    </source>
</evidence>
<keyword evidence="1" id="KW-0677">Repeat</keyword>
<dbReference type="Pfam" id="PF24883">
    <property type="entry name" value="NPHP3_N"/>
    <property type="match status" value="1"/>
</dbReference>
<dbReference type="Gene3D" id="3.40.50.300">
    <property type="entry name" value="P-loop containing nucleotide triphosphate hydrolases"/>
    <property type="match status" value="1"/>
</dbReference>
<proteinExistence type="predicted"/>
<dbReference type="InterPro" id="IPR036770">
    <property type="entry name" value="Ankyrin_rpt-contain_sf"/>
</dbReference>
<dbReference type="InterPro" id="IPR056884">
    <property type="entry name" value="NPHP3-like_N"/>
</dbReference>
<dbReference type="PANTHER" id="PTHR10039:SF16">
    <property type="entry name" value="GPI INOSITOL-DEACYLASE"/>
    <property type="match status" value="1"/>
</dbReference>
<evidence type="ECO:0000313" key="5">
    <source>
        <dbReference type="Proteomes" id="UP000191672"/>
    </source>
</evidence>
<evidence type="ECO:0000313" key="4">
    <source>
        <dbReference type="EMBL" id="OQD72693.1"/>
    </source>
</evidence>
<dbReference type="Proteomes" id="UP000191672">
    <property type="component" value="Unassembled WGS sequence"/>
</dbReference>
<reference evidence="5" key="1">
    <citation type="journal article" date="2017" name="Nat. Microbiol.">
        <title>Global analysis of biosynthetic gene clusters reveals vast potential of secondary metabolite production in Penicillium species.</title>
        <authorList>
            <person name="Nielsen J.C."/>
            <person name="Grijseels S."/>
            <person name="Prigent S."/>
            <person name="Ji B."/>
            <person name="Dainat J."/>
            <person name="Nielsen K.F."/>
            <person name="Frisvad J.C."/>
            <person name="Workman M."/>
            <person name="Nielsen J."/>
        </authorList>
    </citation>
    <scope>NUCLEOTIDE SEQUENCE [LARGE SCALE GENOMIC DNA]</scope>
    <source>
        <strain evidence="5">IBT 31811</strain>
    </source>
</reference>
<gene>
    <name evidence="4" type="ORF">PENANT_c227G08858</name>
</gene>
<dbReference type="InterPro" id="IPR035994">
    <property type="entry name" value="Nucleoside_phosphorylase_sf"/>
</dbReference>
<dbReference type="AlphaFoldDB" id="A0A1V6P743"/>
<dbReference type="Gene3D" id="1.25.40.20">
    <property type="entry name" value="Ankyrin repeat-containing domain"/>
    <property type="match status" value="1"/>
</dbReference>